<dbReference type="Proteomes" id="UP000230790">
    <property type="component" value="Unassembled WGS sequence"/>
</dbReference>
<feature type="domain" description="Glycosyltransferase RgtA/B/C/D-like" evidence="9">
    <location>
        <begin position="112"/>
        <end position="245"/>
    </location>
</feature>
<feature type="transmembrane region" description="Helical" evidence="8">
    <location>
        <begin position="416"/>
        <end position="438"/>
    </location>
</feature>
<evidence type="ECO:0000256" key="3">
    <source>
        <dbReference type="ARBA" id="ARBA00022676"/>
    </source>
</evidence>
<proteinExistence type="predicted"/>
<dbReference type="GO" id="GO:0005886">
    <property type="term" value="C:plasma membrane"/>
    <property type="evidence" value="ECO:0007669"/>
    <property type="project" value="UniProtKB-SubCell"/>
</dbReference>
<dbReference type="InterPro" id="IPR038731">
    <property type="entry name" value="RgtA/B/C-like"/>
</dbReference>
<dbReference type="GO" id="GO:0009103">
    <property type="term" value="P:lipopolysaccharide biosynthetic process"/>
    <property type="evidence" value="ECO:0007669"/>
    <property type="project" value="UniProtKB-ARBA"/>
</dbReference>
<dbReference type="AlphaFoldDB" id="A0A2M8QB95"/>
<feature type="transmembrane region" description="Helical" evidence="8">
    <location>
        <begin position="35"/>
        <end position="56"/>
    </location>
</feature>
<feature type="transmembrane region" description="Helical" evidence="8">
    <location>
        <begin position="101"/>
        <end position="122"/>
    </location>
</feature>
<keyword evidence="3" id="KW-0328">Glycosyltransferase</keyword>
<evidence type="ECO:0000256" key="7">
    <source>
        <dbReference type="ARBA" id="ARBA00023136"/>
    </source>
</evidence>
<dbReference type="InterPro" id="IPR050297">
    <property type="entry name" value="LipidA_mod_glycosyltrf_83"/>
</dbReference>
<dbReference type="PANTHER" id="PTHR33908">
    <property type="entry name" value="MANNOSYLTRANSFERASE YKCB-RELATED"/>
    <property type="match status" value="1"/>
</dbReference>
<keyword evidence="7 8" id="KW-0472">Membrane</keyword>
<comment type="subcellular location">
    <subcellularLocation>
        <location evidence="1">Cell membrane</location>
        <topology evidence="1">Multi-pass membrane protein</topology>
    </subcellularLocation>
</comment>
<keyword evidence="2" id="KW-1003">Cell membrane</keyword>
<organism evidence="10 11">
    <name type="scientific">Candidatus Thermofonsia Clade 3 bacterium</name>
    <dbReference type="NCBI Taxonomy" id="2364212"/>
    <lineage>
        <taxon>Bacteria</taxon>
        <taxon>Bacillati</taxon>
        <taxon>Chloroflexota</taxon>
        <taxon>Candidatus Thermofontia</taxon>
        <taxon>Candidatus Thermofonsia Clade 3</taxon>
    </lineage>
</organism>
<feature type="transmembrane region" description="Helical" evidence="8">
    <location>
        <begin position="205"/>
        <end position="237"/>
    </location>
</feature>
<evidence type="ECO:0000313" key="10">
    <source>
        <dbReference type="EMBL" id="PJF47069.1"/>
    </source>
</evidence>
<evidence type="ECO:0000256" key="8">
    <source>
        <dbReference type="SAM" id="Phobius"/>
    </source>
</evidence>
<keyword evidence="6 8" id="KW-1133">Transmembrane helix</keyword>
<accession>A0A2M8QB95</accession>
<feature type="transmembrane region" description="Helical" evidence="8">
    <location>
        <begin position="129"/>
        <end position="148"/>
    </location>
</feature>
<dbReference type="GO" id="GO:0016763">
    <property type="term" value="F:pentosyltransferase activity"/>
    <property type="evidence" value="ECO:0007669"/>
    <property type="project" value="TreeGrafter"/>
</dbReference>
<gene>
    <name evidence="10" type="ORF">CUN48_10575</name>
</gene>
<keyword evidence="5 8" id="KW-0812">Transmembrane</keyword>
<evidence type="ECO:0000256" key="4">
    <source>
        <dbReference type="ARBA" id="ARBA00022679"/>
    </source>
</evidence>
<evidence type="ECO:0000256" key="1">
    <source>
        <dbReference type="ARBA" id="ARBA00004651"/>
    </source>
</evidence>
<feature type="transmembrane region" description="Helical" evidence="8">
    <location>
        <begin position="386"/>
        <end position="404"/>
    </location>
</feature>
<protein>
    <recommendedName>
        <fullName evidence="9">Glycosyltransferase RgtA/B/C/D-like domain-containing protein</fullName>
    </recommendedName>
</protein>
<reference evidence="10 11" key="1">
    <citation type="submission" date="2017-11" db="EMBL/GenBank/DDBJ databases">
        <title>Evolution of Phototrophy in the Chloroflexi Phylum Driven by Horizontal Gene Transfer.</title>
        <authorList>
            <person name="Ward L.M."/>
            <person name="Hemp J."/>
            <person name="Shih P.M."/>
            <person name="Mcglynn S.E."/>
            <person name="Fischer W."/>
        </authorList>
    </citation>
    <scope>NUCLEOTIDE SEQUENCE [LARGE SCALE GENOMIC DNA]</scope>
    <source>
        <strain evidence="10">JP3_7</strain>
    </source>
</reference>
<evidence type="ECO:0000313" key="11">
    <source>
        <dbReference type="Proteomes" id="UP000230790"/>
    </source>
</evidence>
<evidence type="ECO:0000256" key="5">
    <source>
        <dbReference type="ARBA" id="ARBA00022692"/>
    </source>
</evidence>
<evidence type="ECO:0000256" key="2">
    <source>
        <dbReference type="ARBA" id="ARBA00022475"/>
    </source>
</evidence>
<feature type="transmembrane region" description="Helical" evidence="8">
    <location>
        <begin position="154"/>
        <end position="171"/>
    </location>
</feature>
<dbReference type="PANTHER" id="PTHR33908:SF11">
    <property type="entry name" value="MEMBRANE PROTEIN"/>
    <property type="match status" value="1"/>
</dbReference>
<feature type="transmembrane region" description="Helical" evidence="8">
    <location>
        <begin position="249"/>
        <end position="270"/>
    </location>
</feature>
<comment type="caution">
    <text evidence="10">The sequence shown here is derived from an EMBL/GenBank/DDBJ whole genome shotgun (WGS) entry which is preliminary data.</text>
</comment>
<evidence type="ECO:0000259" key="9">
    <source>
        <dbReference type="Pfam" id="PF13231"/>
    </source>
</evidence>
<name>A0A2M8QB95_9CHLR</name>
<evidence type="ECO:0000256" key="6">
    <source>
        <dbReference type="ARBA" id="ARBA00022989"/>
    </source>
</evidence>
<feature type="transmembrane region" description="Helical" evidence="8">
    <location>
        <begin position="176"/>
        <end position="193"/>
    </location>
</feature>
<sequence>MLRANFAMRVTECVHTSYNSSRSIHPMPSSRFDCAAFRSFLALALAGVLYLSIALANLSLPGPNYDEVADAIPALELLRGEWPASALKTIRVFGQPMPIMMLHYIGPTSIYTSLAGFALFGISVESLRLTQTLIGLLTLILTWALARVWFDDRVAALAVVLAATAPVFVWWHRAGAFFSSPLLPIALSIILLLTSWQRTQRTAPLVAACFLFGLGCATKLLFAWVLGPIALTAFIGLGARETITRLRTISPATLAGCAAACMLGLTPFVIHNVPGLDSFRFIAQNALRSRLYGHDNLDILNNTAFQATQLFRLVGGDTLEFNAPAPLPLAGVVLVASLIYTAIWLWRNRGGNAPTRLPRLFLLLSVVVITPLATFSVTAIGGRHLFILMPLVILLIAGALADGLRTGMPRWVRAATAAATLALVLNGLMGNLALLRFFEQTGGRGLWSDALNRTAVWLESGFAGRPIVAMDWGFERSIALLTEGRVRMREVFEYTQDPSPRFTDVSLVLLRDPANVYVFHAPAATAFGGHWERFERAALKSRMELVQVAALHERDGVTNTLIYIAQPAPRTFTAPALADLRSATLSSGVELIGGDVRYDPARREVSVMLHWRALVDALPDDTVLLHIVNQTTGEVVLAADTQPVYGAYPFSRWQRGEVVADPHWVTLPEGLPPGIYQVRVGAYDPQTGRRRAIADPRNDAAGDSLMLQTFEIR</sequence>
<feature type="transmembrane region" description="Helical" evidence="8">
    <location>
        <begin position="358"/>
        <end position="380"/>
    </location>
</feature>
<keyword evidence="4" id="KW-0808">Transferase</keyword>
<dbReference type="EMBL" id="PGTN01000070">
    <property type="protein sequence ID" value="PJF47069.1"/>
    <property type="molecule type" value="Genomic_DNA"/>
</dbReference>
<feature type="transmembrane region" description="Helical" evidence="8">
    <location>
        <begin position="327"/>
        <end position="346"/>
    </location>
</feature>
<dbReference type="Pfam" id="PF13231">
    <property type="entry name" value="PMT_2"/>
    <property type="match status" value="1"/>
</dbReference>